<keyword evidence="2" id="KW-0812">Transmembrane</keyword>
<dbReference type="KEGG" id="aagg:ETAA8_25700"/>
<accession>A0A517YBI6</accession>
<dbReference type="AlphaFoldDB" id="A0A517YBI6"/>
<feature type="transmembrane region" description="Helical" evidence="2">
    <location>
        <begin position="369"/>
        <end position="390"/>
    </location>
</feature>
<dbReference type="Gene3D" id="3.20.20.70">
    <property type="entry name" value="Aldolase class I"/>
    <property type="match status" value="1"/>
</dbReference>
<sequence>MPDWTYRTLFQRPLFALPFKTARALAFSGLGTLAKIPGGVYVVDFFGHMLPPRDLTIVVDGVEYRSPVGLGPHLDPQQQALRAISRFGVGWVEIDPAFQAQDATAKLSVSAVEQTVQWQLSSDGTEPAADPPPSPALTVPVWRRLSCPHTTAEQATTAACLQQIEAHGFTTNPLTLNTLGIAVAQQWSLDEWKVHLGTIQERLRYEGEDELAEIEFATPVYVVLPLDLSLADQRHYLIAAREAGIRGFVIANTEFDSPLAASAQLGCCCLLLQALRTEFGNDCTLVASAGIHSPEDALRAWRSGATLVQVDSGLIFAGPGLPKRINDARRFFQSIYPPLYANRGQHVQFPSPPLPQPHSPAVRMVEQSWFWLLLLGLSMFGGGLLAGIIAATRVVLPYDEAYLGLTRVQIAAINPRLLLFMAHDRVTLAGTMLAIGVFYSFLAWHGVRQGSHWAWLTILTSALSGFASFFLFLFFGYFDPFHALVTAILLQLLLAGWQGKLSSPAVPQFPNLRDTLAWRLCQWGQLLFVIQGAALIVGGCVICYVGSTTVFVPEDLEFMRTTRETLLGLHPRLIPVVAHDRASFGGMLISCGLATLLSALWGFRQGDGWQWWMYLLASTLAYGSTMLVHFAVGYHSGWHLAPALLGWGLVIAGLALSYPYLMGIDLAHYRRWKELLAK</sequence>
<dbReference type="OrthoDB" id="9802377at2"/>
<evidence type="ECO:0000256" key="1">
    <source>
        <dbReference type="ARBA" id="ARBA00023002"/>
    </source>
</evidence>
<dbReference type="InterPro" id="IPR005720">
    <property type="entry name" value="Dihydroorotate_DH_cat"/>
</dbReference>
<dbReference type="Proteomes" id="UP000315017">
    <property type="component" value="Chromosome"/>
</dbReference>
<keyword evidence="1" id="KW-0560">Oxidoreductase</keyword>
<gene>
    <name evidence="4" type="ORF">ETAA8_25700</name>
</gene>
<feature type="transmembrane region" description="Helical" evidence="2">
    <location>
        <begin position="640"/>
        <end position="661"/>
    </location>
</feature>
<dbReference type="Pfam" id="PF01180">
    <property type="entry name" value="DHO_dh"/>
    <property type="match status" value="1"/>
</dbReference>
<evidence type="ECO:0000256" key="2">
    <source>
        <dbReference type="SAM" id="Phobius"/>
    </source>
</evidence>
<keyword evidence="2" id="KW-1133">Transmembrane helix</keyword>
<keyword evidence="2" id="KW-0472">Membrane</keyword>
<feature type="transmembrane region" description="Helical" evidence="2">
    <location>
        <begin position="454"/>
        <end position="475"/>
    </location>
</feature>
<dbReference type="InterPro" id="IPR013785">
    <property type="entry name" value="Aldolase_TIM"/>
</dbReference>
<dbReference type="GO" id="GO:0016627">
    <property type="term" value="F:oxidoreductase activity, acting on the CH-CH group of donors"/>
    <property type="evidence" value="ECO:0007669"/>
    <property type="project" value="InterPro"/>
</dbReference>
<organism evidence="4 5">
    <name type="scientific">Anatilimnocola aggregata</name>
    <dbReference type="NCBI Taxonomy" id="2528021"/>
    <lineage>
        <taxon>Bacteria</taxon>
        <taxon>Pseudomonadati</taxon>
        <taxon>Planctomycetota</taxon>
        <taxon>Planctomycetia</taxon>
        <taxon>Pirellulales</taxon>
        <taxon>Pirellulaceae</taxon>
        <taxon>Anatilimnocola</taxon>
    </lineage>
</organism>
<feature type="transmembrane region" description="Helical" evidence="2">
    <location>
        <begin position="428"/>
        <end position="447"/>
    </location>
</feature>
<feature type="domain" description="Dihydroorotate dehydrogenase catalytic" evidence="3">
    <location>
        <begin position="272"/>
        <end position="327"/>
    </location>
</feature>
<name>A0A517YBI6_9BACT</name>
<protein>
    <submittedName>
        <fullName evidence="4">Dihydroorotate dehydrogenase 2</fullName>
    </submittedName>
</protein>
<evidence type="ECO:0000313" key="4">
    <source>
        <dbReference type="EMBL" id="QDU27482.1"/>
    </source>
</evidence>
<evidence type="ECO:0000313" key="5">
    <source>
        <dbReference type="Proteomes" id="UP000315017"/>
    </source>
</evidence>
<dbReference type="EMBL" id="CP036274">
    <property type="protein sequence ID" value="QDU27482.1"/>
    <property type="molecule type" value="Genomic_DNA"/>
</dbReference>
<dbReference type="RefSeq" id="WP_145088347.1">
    <property type="nucleotide sequence ID" value="NZ_CP036274.1"/>
</dbReference>
<dbReference type="GO" id="GO:0005737">
    <property type="term" value="C:cytoplasm"/>
    <property type="evidence" value="ECO:0007669"/>
    <property type="project" value="InterPro"/>
</dbReference>
<reference evidence="4 5" key="1">
    <citation type="submission" date="2019-02" db="EMBL/GenBank/DDBJ databases">
        <title>Deep-cultivation of Planctomycetes and their phenomic and genomic characterization uncovers novel biology.</title>
        <authorList>
            <person name="Wiegand S."/>
            <person name="Jogler M."/>
            <person name="Boedeker C."/>
            <person name="Pinto D."/>
            <person name="Vollmers J."/>
            <person name="Rivas-Marin E."/>
            <person name="Kohn T."/>
            <person name="Peeters S.H."/>
            <person name="Heuer A."/>
            <person name="Rast P."/>
            <person name="Oberbeckmann S."/>
            <person name="Bunk B."/>
            <person name="Jeske O."/>
            <person name="Meyerdierks A."/>
            <person name="Storesund J.E."/>
            <person name="Kallscheuer N."/>
            <person name="Luecker S."/>
            <person name="Lage O.M."/>
            <person name="Pohl T."/>
            <person name="Merkel B.J."/>
            <person name="Hornburger P."/>
            <person name="Mueller R.-W."/>
            <person name="Bruemmer F."/>
            <person name="Labrenz M."/>
            <person name="Spormann A.M."/>
            <person name="Op den Camp H."/>
            <person name="Overmann J."/>
            <person name="Amann R."/>
            <person name="Jetten M.S.M."/>
            <person name="Mascher T."/>
            <person name="Medema M.H."/>
            <person name="Devos D.P."/>
            <person name="Kaster A.-K."/>
            <person name="Ovreas L."/>
            <person name="Rohde M."/>
            <person name="Galperin M.Y."/>
            <person name="Jogler C."/>
        </authorList>
    </citation>
    <scope>NUCLEOTIDE SEQUENCE [LARGE SCALE GENOMIC DNA]</scope>
    <source>
        <strain evidence="4 5">ETA_A8</strain>
    </source>
</reference>
<feature type="transmembrane region" description="Helical" evidence="2">
    <location>
        <begin position="520"/>
        <end position="547"/>
    </location>
</feature>
<proteinExistence type="predicted"/>
<feature type="transmembrane region" description="Helical" evidence="2">
    <location>
        <begin position="613"/>
        <end position="634"/>
    </location>
</feature>
<dbReference type="SUPFAM" id="SSF51395">
    <property type="entry name" value="FMN-linked oxidoreductases"/>
    <property type="match status" value="1"/>
</dbReference>
<evidence type="ECO:0000259" key="3">
    <source>
        <dbReference type="Pfam" id="PF01180"/>
    </source>
</evidence>
<feature type="transmembrane region" description="Helical" evidence="2">
    <location>
        <begin position="582"/>
        <end position="601"/>
    </location>
</feature>
<keyword evidence="5" id="KW-1185">Reference proteome</keyword>